<feature type="compositionally biased region" description="Polar residues" evidence="1">
    <location>
        <begin position="1575"/>
        <end position="1588"/>
    </location>
</feature>
<feature type="compositionally biased region" description="Low complexity" evidence="1">
    <location>
        <begin position="266"/>
        <end position="284"/>
    </location>
</feature>
<feature type="region of interest" description="Disordered" evidence="1">
    <location>
        <begin position="1"/>
        <end position="44"/>
    </location>
</feature>
<feature type="region of interest" description="Disordered" evidence="1">
    <location>
        <begin position="1541"/>
        <end position="1617"/>
    </location>
</feature>
<dbReference type="SUPFAM" id="SSF81995">
    <property type="entry name" value="beta-sandwich domain of Sec23/24"/>
    <property type="match status" value="1"/>
</dbReference>
<feature type="compositionally biased region" description="Basic and acidic residues" evidence="1">
    <location>
        <begin position="763"/>
        <end position="805"/>
    </location>
</feature>
<sequence length="1656" mass="184615">MERQDPYTTMSQPASDKSRDPYHSTYADHQDIMLSEDEEESATLAEPMTLEGAKQLAQTSVVVPASTPTPPAASLASVSPPPHPLVATPLTSPHHSSHHHPHHHHHLTSPPPPPQHHHHHHHHLTSPPPPPPTHHHHHHLTSPPPPPHHHLTSPPPHHHPHLTPPLPHHHHHIWGTTSVPHEEDEEEEEQQDLPSTVDIQAIRDSPSPDNTKGQLMTINENWASVDDQPGEDDSDAYDSDTDGSDSDSDSRVSSRSHSVSRESVKSRSMSRSPSPSNSKSDSGSQMARTNSNFMRQDSESDSSDWSDSSSSASDDERKKDYEDGDSSPVNKPLPRRKPQLTAPKLTLSDGFRGSGRDDLCGSRNGSGSASPKLSMPLLSVEKHKSSQAFTSTTADSIITVGFGVGKTTKPSVYEEKPKGKSSIFSDDETSDGTDSEKSKPTTKSVHSSKTDDVKHVLPVPLPDVSDNSPTRDEVEEMNSVKGSTVSETGNTSEQNTASVDRQKPEKKSPVLEEDTPQAPGVQESKPSVPLVGLKVEDARISFQPYKREVVTPPDRKCEVGAKWDEGEVEGEKGEDGKSMPLSSVELEERRREKELELSREFDRLLSSTKPTEQKAVSVVKESSSNIDKGPSDSPVKYNKVYDSPKSGKALTFANSVSHSNNVQSSKSSSCSKKDSIPVGISMEHLNQMFLPSPPVEVKDTITPEKNKTKHERLNCENKRGDFAKVDNGSAEDAKKLFKDTVGCQAFDNSGERTSSNDQVVDQKTCRESTSEKVSNRELECKRNLNKESHAERKECKEPASERNSIREPSPSTTTMRENKSLENVEELSVHKRSSKVPYDKKYKDTNCDTKSRKETNMIRNSHDNPLMDCKPSRDTGSCTKDCQQAEIMEKCRTNTCKDYQEKRSKKELESYKNAKNDVMEDQKLVKNVYGERKAHQDVAQEKKNIRETSSDRKKGKGYVIEKLQCTGTSTDAVIKNNSEDSCIQRPNTDSLEMMASQDLSQPHETLANKTKHSDKKSSRNNSPEKKMSKSINASPEKKANKEFPLERKASSGGGHDHSKEAPFEKKASKVSTSEKKTQKSGTHGKKLSKPSKERKQKTEENTEKKHRDVSTEKKSHRDTSVEKKNRDNSEKCSGKDSSAEKKSKEVNENTEMAVSQKCCREISGTKKSERDLGTEKPKEIISEKVPVYGRDSSLERKKIKKEASLDKHRKDHSSDRSHLKEMYLQGKFNAESSPEKSSASEGSPIKKVSREPGFEKRSNKEFDYMKKFSKESTLIESPFIENFFEKMAQSKLKSKRDGVKKKSKKKNKHNENYSERSCSHESSPPELSMKGESTAERLDTKDPSPKHKISNDKYFDEYRDGSKFYKVRKTLENNESYRTSKSTTGSTESPKLKSKCRLSEVSEKSKDVNKSDSLSSSASKGKLEEVDGNDKGGIQKSPSDKVPVNSVRPTIADVVKTGERRKSTDNEKYSGSEKTKKRDNYREDTSTDSESSEELNEKVDLDTEQTQTFSVSESNFNQGRLTMKIAAMKMAKFGRTGLREVTGGALPTRSDLSSAQRLESSSLSMSFSPFRRPRTTPQKSQSAASYNQEPHKVKTAAERKTYSDALPPNGSVRSVNSKHHRKKGLFVYVQSIEALVPQHCVLIIEFKLHPGKLPVE</sequence>
<gene>
    <name evidence="2" type="ORF">Pcinc_026930</name>
</gene>
<feature type="compositionally biased region" description="Basic and acidic residues" evidence="1">
    <location>
        <begin position="16"/>
        <end position="31"/>
    </location>
</feature>
<feature type="compositionally biased region" description="Polar residues" evidence="1">
    <location>
        <begin position="285"/>
        <end position="295"/>
    </location>
</feature>
<feature type="compositionally biased region" description="Basic residues" evidence="1">
    <location>
        <begin position="115"/>
        <end position="124"/>
    </location>
</feature>
<feature type="region of interest" description="Disordered" evidence="1">
    <location>
        <begin position="61"/>
        <end position="530"/>
    </location>
</feature>
<feature type="region of interest" description="Disordered" evidence="1">
    <location>
        <begin position="745"/>
        <end position="873"/>
    </location>
</feature>
<feature type="compositionally biased region" description="Polar residues" evidence="1">
    <location>
        <begin position="751"/>
        <end position="761"/>
    </location>
</feature>
<organism evidence="2 3">
    <name type="scientific">Petrolisthes cinctipes</name>
    <name type="common">Flat porcelain crab</name>
    <dbReference type="NCBI Taxonomy" id="88211"/>
    <lineage>
        <taxon>Eukaryota</taxon>
        <taxon>Metazoa</taxon>
        <taxon>Ecdysozoa</taxon>
        <taxon>Arthropoda</taxon>
        <taxon>Crustacea</taxon>
        <taxon>Multicrustacea</taxon>
        <taxon>Malacostraca</taxon>
        <taxon>Eumalacostraca</taxon>
        <taxon>Eucarida</taxon>
        <taxon>Decapoda</taxon>
        <taxon>Pleocyemata</taxon>
        <taxon>Anomura</taxon>
        <taxon>Galatheoidea</taxon>
        <taxon>Porcellanidae</taxon>
        <taxon>Petrolisthes</taxon>
    </lineage>
</organism>
<accession>A0AAE1F625</accession>
<feature type="region of interest" description="Disordered" evidence="1">
    <location>
        <begin position="930"/>
        <end position="1262"/>
    </location>
</feature>
<feature type="compositionally biased region" description="Basic residues" evidence="1">
    <location>
        <begin position="1292"/>
        <end position="1308"/>
    </location>
</feature>
<feature type="compositionally biased region" description="Acidic residues" evidence="1">
    <location>
        <begin position="228"/>
        <end position="247"/>
    </location>
</feature>
<feature type="compositionally biased region" description="Basic and acidic residues" evidence="1">
    <location>
        <begin position="1035"/>
        <end position="1077"/>
    </location>
</feature>
<feature type="compositionally biased region" description="Low complexity" evidence="1">
    <location>
        <begin position="61"/>
        <end position="78"/>
    </location>
</feature>
<proteinExistence type="predicted"/>
<feature type="compositionally biased region" description="Basic and acidic residues" evidence="1">
    <location>
        <begin position="696"/>
        <end position="724"/>
    </location>
</feature>
<feature type="compositionally biased region" description="Low complexity" evidence="1">
    <location>
        <begin position="1550"/>
        <end position="1568"/>
    </location>
</feature>
<protein>
    <submittedName>
        <fullName evidence="2">Uncharacterized protein</fullName>
    </submittedName>
</protein>
<feature type="compositionally biased region" description="Basic and acidic residues" evidence="1">
    <location>
        <begin position="1421"/>
        <end position="1430"/>
    </location>
</feature>
<feature type="compositionally biased region" description="Basic and acidic residues" evidence="1">
    <location>
        <begin position="1309"/>
        <end position="1319"/>
    </location>
</feature>
<feature type="compositionally biased region" description="Polar residues" evidence="1">
    <location>
        <begin position="1373"/>
        <end position="1389"/>
    </location>
</feature>
<feature type="compositionally biased region" description="Basic and acidic residues" evidence="1">
    <location>
        <begin position="1397"/>
        <end position="1410"/>
    </location>
</feature>
<feature type="compositionally biased region" description="Basic and acidic residues" evidence="1">
    <location>
        <begin position="930"/>
        <end position="952"/>
    </location>
</feature>
<feature type="compositionally biased region" description="Basic and acidic residues" evidence="1">
    <location>
        <begin position="1456"/>
        <end position="1485"/>
    </location>
</feature>
<evidence type="ECO:0000256" key="1">
    <source>
        <dbReference type="SAM" id="MobiDB-lite"/>
    </source>
</evidence>
<comment type="caution">
    <text evidence="2">The sequence shown here is derived from an EMBL/GenBank/DDBJ whole genome shotgun (WGS) entry which is preliminary data.</text>
</comment>
<feature type="compositionally biased region" description="Basic and acidic residues" evidence="1">
    <location>
        <begin position="586"/>
        <end position="603"/>
    </location>
</feature>
<reference evidence="2" key="1">
    <citation type="submission" date="2023-10" db="EMBL/GenBank/DDBJ databases">
        <title>Genome assemblies of two species of porcelain crab, Petrolisthes cinctipes and Petrolisthes manimaculis (Anomura: Porcellanidae).</title>
        <authorList>
            <person name="Angst P."/>
        </authorList>
    </citation>
    <scope>NUCLEOTIDE SEQUENCE</scope>
    <source>
        <strain evidence="2">PB745_01</strain>
        <tissue evidence="2">Gill</tissue>
    </source>
</reference>
<feature type="compositionally biased region" description="Polar residues" evidence="1">
    <location>
        <begin position="480"/>
        <end position="499"/>
    </location>
</feature>
<dbReference type="Proteomes" id="UP001286313">
    <property type="component" value="Unassembled WGS sequence"/>
</dbReference>
<feature type="region of interest" description="Disordered" evidence="1">
    <location>
        <begin position="558"/>
        <end position="640"/>
    </location>
</feature>
<feature type="compositionally biased region" description="Low complexity" evidence="1">
    <location>
        <begin position="85"/>
        <end position="94"/>
    </location>
</feature>
<feature type="compositionally biased region" description="Basic and acidic residues" evidence="1">
    <location>
        <begin position="558"/>
        <end position="577"/>
    </location>
</feature>
<feature type="compositionally biased region" description="Polar residues" evidence="1">
    <location>
        <begin position="1"/>
        <end position="15"/>
    </location>
</feature>
<name>A0AAE1F625_PETCI</name>
<feature type="compositionally biased region" description="Basic residues" evidence="1">
    <location>
        <begin position="147"/>
        <end position="173"/>
    </location>
</feature>
<feature type="region of interest" description="Disordered" evidence="1">
    <location>
        <begin position="685"/>
        <end position="729"/>
    </location>
</feature>
<feature type="compositionally biased region" description="Basic and acidic residues" evidence="1">
    <location>
        <begin position="500"/>
        <end position="510"/>
    </location>
</feature>
<feature type="compositionally biased region" description="Basic and acidic residues" evidence="1">
    <location>
        <begin position="1192"/>
        <end position="1221"/>
    </location>
</feature>
<dbReference type="EMBL" id="JAWQEG010003165">
    <property type="protein sequence ID" value="KAK3867635.1"/>
    <property type="molecule type" value="Genomic_DNA"/>
</dbReference>
<feature type="compositionally biased region" description="Polar residues" evidence="1">
    <location>
        <begin position="965"/>
        <end position="990"/>
    </location>
</feature>
<feature type="compositionally biased region" description="Polar residues" evidence="1">
    <location>
        <begin position="207"/>
        <end position="222"/>
    </location>
</feature>
<feature type="compositionally biased region" description="Basic and acidic residues" evidence="1">
    <location>
        <begin position="1333"/>
        <end position="1354"/>
    </location>
</feature>
<feature type="compositionally biased region" description="Basic and acidic residues" evidence="1">
    <location>
        <begin position="1158"/>
        <end position="1182"/>
    </location>
</feature>
<evidence type="ECO:0000313" key="3">
    <source>
        <dbReference type="Proteomes" id="UP001286313"/>
    </source>
</evidence>
<keyword evidence="3" id="KW-1185">Reference proteome</keyword>
<evidence type="ECO:0000313" key="2">
    <source>
        <dbReference type="EMBL" id="KAK3867635.1"/>
    </source>
</evidence>
<feature type="compositionally biased region" description="Basic and acidic residues" evidence="1">
    <location>
        <begin position="837"/>
        <end position="862"/>
    </location>
</feature>
<feature type="compositionally biased region" description="Low complexity" evidence="1">
    <location>
        <begin position="1230"/>
        <end position="1243"/>
    </location>
</feature>
<feature type="compositionally biased region" description="Basic and acidic residues" evidence="1">
    <location>
        <begin position="1090"/>
        <end position="1147"/>
    </location>
</feature>
<feature type="compositionally biased region" description="Polar residues" evidence="1">
    <location>
        <begin position="386"/>
        <end position="396"/>
    </location>
</feature>
<feature type="compositionally biased region" description="Basic and acidic residues" evidence="1">
    <location>
        <begin position="1589"/>
        <end position="1602"/>
    </location>
</feature>
<feature type="compositionally biased region" description="Basic residues" evidence="1">
    <location>
        <begin position="95"/>
        <end position="107"/>
    </location>
</feature>
<feature type="compositionally biased region" description="Acidic residues" evidence="1">
    <location>
        <begin position="182"/>
        <end position="191"/>
    </location>
</feature>
<feature type="region of interest" description="Disordered" evidence="1">
    <location>
        <begin position="1366"/>
        <end position="1512"/>
    </location>
</feature>
<feature type="compositionally biased region" description="Basic and acidic residues" evidence="1">
    <location>
        <begin position="1248"/>
        <end position="1262"/>
    </location>
</feature>
<feature type="region of interest" description="Disordered" evidence="1">
    <location>
        <begin position="1290"/>
        <end position="1354"/>
    </location>
</feature>
<feature type="compositionally biased region" description="Low complexity" evidence="1">
    <location>
        <begin position="1411"/>
        <end position="1420"/>
    </location>
</feature>